<evidence type="ECO:0000259" key="19">
    <source>
        <dbReference type="PROSITE" id="PS50113"/>
    </source>
</evidence>
<dbReference type="Pfam" id="PF00989">
    <property type="entry name" value="PAS"/>
    <property type="match status" value="1"/>
</dbReference>
<dbReference type="InterPro" id="IPR001789">
    <property type="entry name" value="Sig_transdc_resp-reg_receiver"/>
</dbReference>
<evidence type="ECO:0000259" key="18">
    <source>
        <dbReference type="PROSITE" id="PS50112"/>
    </source>
</evidence>
<evidence type="ECO:0000256" key="6">
    <source>
        <dbReference type="ARBA" id="ARBA00022679"/>
    </source>
</evidence>
<dbReference type="Gene3D" id="3.40.50.2300">
    <property type="match status" value="1"/>
</dbReference>
<evidence type="ECO:0000256" key="12">
    <source>
        <dbReference type="ARBA" id="ARBA00064003"/>
    </source>
</evidence>
<dbReference type="PANTHER" id="PTHR45339:SF1">
    <property type="entry name" value="HYBRID SIGNAL TRANSDUCTION HISTIDINE KINASE J"/>
    <property type="match status" value="1"/>
</dbReference>
<dbReference type="EC" id="2.7.13.3" evidence="3"/>
<gene>
    <name evidence="20" type="ORF">EV214_11634</name>
</gene>
<organism evidence="20 21">
    <name type="scientific">Marinisporobacter balticus</name>
    <dbReference type="NCBI Taxonomy" id="2018667"/>
    <lineage>
        <taxon>Bacteria</taxon>
        <taxon>Bacillati</taxon>
        <taxon>Bacillota</taxon>
        <taxon>Clostridia</taxon>
        <taxon>Peptostreptococcales</taxon>
        <taxon>Thermotaleaceae</taxon>
        <taxon>Marinisporobacter</taxon>
    </lineage>
</organism>
<dbReference type="PANTHER" id="PTHR45339">
    <property type="entry name" value="HYBRID SIGNAL TRANSDUCTION HISTIDINE KINASE J"/>
    <property type="match status" value="1"/>
</dbReference>
<keyword evidence="21" id="KW-1185">Reference proteome</keyword>
<feature type="domain" description="PAC" evidence="19">
    <location>
        <begin position="340"/>
        <end position="392"/>
    </location>
</feature>
<dbReference type="CDD" id="cd17546">
    <property type="entry name" value="REC_hyHK_CKI1_RcsC-like"/>
    <property type="match status" value="1"/>
</dbReference>
<protein>
    <recommendedName>
        <fullName evidence="14">Circadian input-output histidine kinase CikA</fullName>
        <ecNumber evidence="3">2.7.13.3</ecNumber>
    </recommendedName>
    <alternativeName>
        <fullName evidence="13">Sensory/regulatory protein RpfC</fullName>
    </alternativeName>
    <alternativeName>
        <fullName evidence="4">Stage 0 sporulation protein A homolog</fullName>
    </alternativeName>
</protein>
<dbReference type="SUPFAM" id="SSF55785">
    <property type="entry name" value="PYP-like sensor domain (PAS domain)"/>
    <property type="match status" value="2"/>
</dbReference>
<evidence type="ECO:0000256" key="8">
    <source>
        <dbReference type="ARBA" id="ARBA00022777"/>
    </source>
</evidence>
<proteinExistence type="inferred from homology"/>
<keyword evidence="7" id="KW-0547">Nucleotide-binding</keyword>
<comment type="catalytic activity">
    <reaction evidence="1">
        <text>ATP + protein L-histidine = ADP + protein N-phospho-L-histidine.</text>
        <dbReference type="EC" id="2.7.13.3"/>
    </reaction>
</comment>
<dbReference type="Pfam" id="PF13426">
    <property type="entry name" value="PAS_9"/>
    <property type="match status" value="1"/>
</dbReference>
<dbReference type="PROSITE" id="PS50110">
    <property type="entry name" value="RESPONSE_REGULATORY"/>
    <property type="match status" value="1"/>
</dbReference>
<dbReference type="NCBIfam" id="TIGR00229">
    <property type="entry name" value="sensory_box"/>
    <property type="match status" value="2"/>
</dbReference>
<evidence type="ECO:0000313" key="21">
    <source>
        <dbReference type="Proteomes" id="UP000294919"/>
    </source>
</evidence>
<evidence type="ECO:0000256" key="9">
    <source>
        <dbReference type="ARBA" id="ARBA00022840"/>
    </source>
</evidence>
<name>A0A4R2KKP6_9FIRM</name>
<dbReference type="InterPro" id="IPR001610">
    <property type="entry name" value="PAC"/>
</dbReference>
<dbReference type="Proteomes" id="UP000294919">
    <property type="component" value="Unassembled WGS sequence"/>
</dbReference>
<evidence type="ECO:0000259" key="17">
    <source>
        <dbReference type="PROSITE" id="PS50110"/>
    </source>
</evidence>
<evidence type="ECO:0000256" key="15">
    <source>
        <dbReference type="PROSITE-ProRule" id="PRU00169"/>
    </source>
</evidence>
<feature type="domain" description="Response regulatory" evidence="17">
    <location>
        <begin position="655"/>
        <end position="773"/>
    </location>
</feature>
<dbReference type="SMART" id="SM00091">
    <property type="entry name" value="PAS"/>
    <property type="match status" value="2"/>
</dbReference>
<dbReference type="SMART" id="SM00448">
    <property type="entry name" value="REC"/>
    <property type="match status" value="1"/>
</dbReference>
<dbReference type="FunFam" id="1.10.287.130:FF:000002">
    <property type="entry name" value="Two-component osmosensing histidine kinase"/>
    <property type="match status" value="1"/>
</dbReference>
<comment type="similarity">
    <text evidence="2">In the N-terminal section; belongs to the phytochrome family.</text>
</comment>
<evidence type="ECO:0000256" key="11">
    <source>
        <dbReference type="ARBA" id="ARBA00024867"/>
    </source>
</evidence>
<dbReference type="GO" id="GO:0006355">
    <property type="term" value="P:regulation of DNA-templated transcription"/>
    <property type="evidence" value="ECO:0007669"/>
    <property type="project" value="InterPro"/>
</dbReference>
<keyword evidence="10" id="KW-0902">Two-component regulatory system</keyword>
<dbReference type="OrthoDB" id="9790669at2"/>
<dbReference type="InterPro" id="IPR036890">
    <property type="entry name" value="HATPase_C_sf"/>
</dbReference>
<dbReference type="Gene3D" id="1.10.287.130">
    <property type="match status" value="1"/>
</dbReference>
<dbReference type="SUPFAM" id="SSF47384">
    <property type="entry name" value="Homodimeric domain of signal transducing histidine kinase"/>
    <property type="match status" value="1"/>
</dbReference>
<dbReference type="CDD" id="cd00082">
    <property type="entry name" value="HisKA"/>
    <property type="match status" value="1"/>
</dbReference>
<evidence type="ECO:0000259" key="16">
    <source>
        <dbReference type="PROSITE" id="PS50109"/>
    </source>
</evidence>
<dbReference type="InterPro" id="IPR003661">
    <property type="entry name" value="HisK_dim/P_dom"/>
</dbReference>
<dbReference type="Gene3D" id="3.30.565.10">
    <property type="entry name" value="Histidine kinase-like ATPase, C-terminal domain"/>
    <property type="match status" value="1"/>
</dbReference>
<dbReference type="CDD" id="cd00130">
    <property type="entry name" value="PAS"/>
    <property type="match status" value="2"/>
</dbReference>
<dbReference type="Pfam" id="PF00072">
    <property type="entry name" value="Response_reg"/>
    <property type="match status" value="1"/>
</dbReference>
<dbReference type="PROSITE" id="PS50109">
    <property type="entry name" value="HIS_KIN"/>
    <property type="match status" value="1"/>
</dbReference>
<dbReference type="SMART" id="SM00086">
    <property type="entry name" value="PAC"/>
    <property type="match status" value="2"/>
</dbReference>
<keyword evidence="6" id="KW-0808">Transferase</keyword>
<feature type="domain" description="Histidine kinase" evidence="16">
    <location>
        <begin position="410"/>
        <end position="631"/>
    </location>
</feature>
<feature type="domain" description="PAC" evidence="19">
    <location>
        <begin position="217"/>
        <end position="270"/>
    </location>
</feature>
<dbReference type="EMBL" id="SLWV01000016">
    <property type="protein sequence ID" value="TCO73132.1"/>
    <property type="molecule type" value="Genomic_DNA"/>
</dbReference>
<dbReference type="Pfam" id="PF02518">
    <property type="entry name" value="HATPase_c"/>
    <property type="match status" value="1"/>
</dbReference>
<dbReference type="GO" id="GO:0005524">
    <property type="term" value="F:ATP binding"/>
    <property type="evidence" value="ECO:0007669"/>
    <property type="project" value="UniProtKB-KW"/>
</dbReference>
<feature type="domain" description="PAS" evidence="18">
    <location>
        <begin position="140"/>
        <end position="213"/>
    </location>
</feature>
<comment type="function">
    <text evidence="11">May play the central regulatory role in sporulation. It may be an element of the effector pathway responsible for the activation of sporulation genes in response to nutritional stress. Spo0A may act in concert with spo0H (a sigma factor) to control the expression of some genes that are critical to the sporulation process.</text>
</comment>
<evidence type="ECO:0000256" key="5">
    <source>
        <dbReference type="ARBA" id="ARBA00022553"/>
    </source>
</evidence>
<feature type="modified residue" description="4-aspartylphosphate" evidence="15">
    <location>
        <position position="704"/>
    </location>
</feature>
<keyword evidence="8 20" id="KW-0418">Kinase</keyword>
<dbReference type="InterPro" id="IPR036097">
    <property type="entry name" value="HisK_dim/P_sf"/>
</dbReference>
<evidence type="ECO:0000256" key="4">
    <source>
        <dbReference type="ARBA" id="ARBA00018672"/>
    </source>
</evidence>
<evidence type="ECO:0000256" key="3">
    <source>
        <dbReference type="ARBA" id="ARBA00012438"/>
    </source>
</evidence>
<dbReference type="Gene3D" id="3.30.450.20">
    <property type="entry name" value="PAS domain"/>
    <property type="match status" value="2"/>
</dbReference>
<sequence length="873" mass="99499">MKEKINLLLVGFGIEDVETILFEIIKNGLIVTHECINNVGEIRLALTKKFWDIVIVNDHFNGLDVLKVHTVVLESKILMPVIILGEHITEDFMMSAMEKGVRDCIEKCNLKRLGPVVRREILNDRILKSKEIENHRLKEKNKKLSLTLSSMGDGVMTTDIYGNILMMNNQAEKITGWTFAKAKGKPFIKVFRIINKRNDHLAEDPVKKAIKYRKTVGLKNYTVLRMITNEEKFISASSAPILNNEGKITGVVIVFRDITRIRLVEEKLSMLFRAIEHSASVVVIANKSGNIDYVNARFTEMTGYTSDEVIGKNPRIFKLGNADKGFYKKMWETLLSGKDWRGEFHNRKKNGEPYWEHAVISPIKNIEGEITHYIAIKENITERKKMEEALKWSRKEAETANHIKSQFLANMSHEIRTPMNGIIGMVDLTLMTKLSKEQRENLLIIKDSADVLLNIINNILDFSKIEAGKMSIEEIPFNLQQLVDRVTKSFLAKALEKKIVLNYNIAPDIPNIIISDPIRLTQILNNLIGNAIKFTDEGFVEICFEKEKDLTKECSLKVMIQDTGIGIADEDRARLFKSFSQVDSSYTRKYTGTGLGLAISKELVELMGGDLWVVSESGKGSRFYFTIGVGIGEEVYNPVLTVSGNVFKKDLKTKRVLVVEDDELNQIVITAMLNKKGYGSEIANNGKEAILITQKKDFDMILMDIQMPKMDGIEATRMIRNHEKLAGVYTPIIALTAHALKGDREKFISMGLDGYVSKPIQIEKLFNEIEKLLKYKKQNLSEEIDSIYRVMQTQESISVLKEELIITMKKLKGALEQKDSRLIEKFVSDIKHIAEELEIVEAKKIAFRMVLSARKGKYDIVEELFYRLKESVR</sequence>
<evidence type="ECO:0000256" key="13">
    <source>
        <dbReference type="ARBA" id="ARBA00068150"/>
    </source>
</evidence>
<dbReference type="InterPro" id="IPR003594">
    <property type="entry name" value="HATPase_dom"/>
</dbReference>
<comment type="caution">
    <text evidence="20">The sequence shown here is derived from an EMBL/GenBank/DDBJ whole genome shotgun (WGS) entry which is preliminary data.</text>
</comment>
<feature type="domain" description="PAS" evidence="18">
    <location>
        <begin position="267"/>
        <end position="313"/>
    </location>
</feature>
<dbReference type="AlphaFoldDB" id="A0A4R2KKP6"/>
<accession>A0A4R2KKP6</accession>
<dbReference type="RefSeq" id="WP_132245938.1">
    <property type="nucleotide sequence ID" value="NZ_SLWV01000016.1"/>
</dbReference>
<evidence type="ECO:0000256" key="1">
    <source>
        <dbReference type="ARBA" id="ARBA00000085"/>
    </source>
</evidence>
<dbReference type="GO" id="GO:0000155">
    <property type="term" value="F:phosphorelay sensor kinase activity"/>
    <property type="evidence" value="ECO:0007669"/>
    <property type="project" value="InterPro"/>
</dbReference>
<dbReference type="InterPro" id="IPR011006">
    <property type="entry name" value="CheY-like_superfamily"/>
</dbReference>
<dbReference type="InterPro" id="IPR005467">
    <property type="entry name" value="His_kinase_dom"/>
</dbReference>
<comment type="subunit">
    <text evidence="12">At low DSF concentrations, interacts with RpfF.</text>
</comment>
<evidence type="ECO:0000256" key="2">
    <source>
        <dbReference type="ARBA" id="ARBA00006402"/>
    </source>
</evidence>
<dbReference type="InterPro" id="IPR004358">
    <property type="entry name" value="Sig_transdc_His_kin-like_C"/>
</dbReference>
<dbReference type="InterPro" id="IPR000700">
    <property type="entry name" value="PAS-assoc_C"/>
</dbReference>
<dbReference type="InterPro" id="IPR035965">
    <property type="entry name" value="PAS-like_dom_sf"/>
</dbReference>
<dbReference type="InterPro" id="IPR000014">
    <property type="entry name" value="PAS"/>
</dbReference>
<dbReference type="SUPFAM" id="SSF55874">
    <property type="entry name" value="ATPase domain of HSP90 chaperone/DNA topoisomerase II/histidine kinase"/>
    <property type="match status" value="1"/>
</dbReference>
<evidence type="ECO:0000256" key="10">
    <source>
        <dbReference type="ARBA" id="ARBA00023012"/>
    </source>
</evidence>
<dbReference type="SMART" id="SM00388">
    <property type="entry name" value="HisKA"/>
    <property type="match status" value="1"/>
</dbReference>
<dbReference type="InterPro" id="IPR013767">
    <property type="entry name" value="PAS_fold"/>
</dbReference>
<dbReference type="SMART" id="SM00387">
    <property type="entry name" value="HATPase_c"/>
    <property type="match status" value="1"/>
</dbReference>
<dbReference type="SUPFAM" id="SSF52172">
    <property type="entry name" value="CheY-like"/>
    <property type="match status" value="2"/>
</dbReference>
<dbReference type="PROSITE" id="PS50112">
    <property type="entry name" value="PAS"/>
    <property type="match status" value="2"/>
</dbReference>
<dbReference type="FunFam" id="3.30.565.10:FF:000010">
    <property type="entry name" value="Sensor histidine kinase RcsC"/>
    <property type="match status" value="1"/>
</dbReference>
<keyword evidence="9" id="KW-0067">ATP-binding</keyword>
<dbReference type="PROSITE" id="PS50113">
    <property type="entry name" value="PAC"/>
    <property type="match status" value="2"/>
</dbReference>
<keyword evidence="5 15" id="KW-0597">Phosphoprotein</keyword>
<dbReference type="Pfam" id="PF00512">
    <property type="entry name" value="HisKA"/>
    <property type="match status" value="1"/>
</dbReference>
<reference evidence="20 21" key="1">
    <citation type="submission" date="2019-03" db="EMBL/GenBank/DDBJ databases">
        <title>Genomic Encyclopedia of Type Strains, Phase IV (KMG-IV): sequencing the most valuable type-strain genomes for metagenomic binning, comparative biology and taxonomic classification.</title>
        <authorList>
            <person name="Goeker M."/>
        </authorList>
    </citation>
    <scope>NUCLEOTIDE SEQUENCE [LARGE SCALE GENOMIC DNA]</scope>
    <source>
        <strain evidence="20 21">DSM 102940</strain>
    </source>
</reference>
<dbReference type="PRINTS" id="PR00344">
    <property type="entry name" value="BCTRLSENSOR"/>
</dbReference>
<evidence type="ECO:0000313" key="20">
    <source>
        <dbReference type="EMBL" id="TCO73132.1"/>
    </source>
</evidence>
<dbReference type="CDD" id="cd16922">
    <property type="entry name" value="HATPase_EvgS-ArcB-TorS-like"/>
    <property type="match status" value="1"/>
</dbReference>
<evidence type="ECO:0000256" key="7">
    <source>
        <dbReference type="ARBA" id="ARBA00022741"/>
    </source>
</evidence>
<evidence type="ECO:0000256" key="14">
    <source>
        <dbReference type="ARBA" id="ARBA00074306"/>
    </source>
</evidence>